<keyword evidence="2" id="KW-0378">Hydrolase</keyword>
<accession>A0ABY4YZK3</accession>
<evidence type="ECO:0000313" key="3">
    <source>
        <dbReference type="Proteomes" id="UP001056455"/>
    </source>
</evidence>
<proteinExistence type="predicted"/>
<keyword evidence="3" id="KW-1185">Reference proteome</keyword>
<dbReference type="InterPro" id="IPR003615">
    <property type="entry name" value="HNH_nuc"/>
</dbReference>
<keyword evidence="2" id="KW-0540">Nuclease</keyword>
<gene>
    <name evidence="2" type="ORF">NF556_15745</name>
</gene>
<dbReference type="GO" id="GO:0004519">
    <property type="term" value="F:endonuclease activity"/>
    <property type="evidence" value="ECO:0007669"/>
    <property type="project" value="UniProtKB-KW"/>
</dbReference>
<keyword evidence="2" id="KW-0255">Endonuclease</keyword>
<dbReference type="EMBL" id="CP099489">
    <property type="protein sequence ID" value="USQ82223.1"/>
    <property type="molecule type" value="Genomic_DNA"/>
</dbReference>
<dbReference type="SMART" id="SM00507">
    <property type="entry name" value="HNHc"/>
    <property type="match status" value="1"/>
</dbReference>
<evidence type="ECO:0000313" key="2">
    <source>
        <dbReference type="EMBL" id="USQ82223.1"/>
    </source>
</evidence>
<name>A0ABY4YZK3_9MICO</name>
<dbReference type="Pfam" id="PF02720">
    <property type="entry name" value="DUF222"/>
    <property type="match status" value="1"/>
</dbReference>
<feature type="domain" description="HNH nuclease" evidence="1">
    <location>
        <begin position="340"/>
        <end position="392"/>
    </location>
</feature>
<sequence length="397" mass="41802">MEQGSVSAAEVLSDGLAAACSAVGRVGGLGPSELVSVFDPGVIDALEVVGQVRAKLDGAGVALAAEASTRGLHTAVGLSLVDWLRVRCPWLSVTEAGQIRTIVRAGERHWGKALLARVAAGELAVHRGAKVAKTITRLASSLGPVEQAEYADIATNAAADEEISDRDLEVVCQELLQRLLDEKPKEERERTAQSLRCVSRRPLGNGLTRFTVDAPQGDAALLEGVLNGPLAAPEPIEDGAEMDMRSPGQRKFDALVMVVNRGLSNPGAPPSSGRASVMITVKADPATGKPVGAGVTALGQVLDAQQVGRFACIGDVTPIALGEYGEPLNLGRTVRLATPGQFKSLLVRDQKCTYPGCSIPGTWCDSHHLVWWCRDGNTDIAVLVLLCPRHHTLDGME</sequence>
<dbReference type="Proteomes" id="UP001056455">
    <property type="component" value="Chromosome"/>
</dbReference>
<reference evidence="2" key="1">
    <citation type="submission" date="2022-06" db="EMBL/GenBank/DDBJ databases">
        <title>Ornithinimicrobium HY1793.</title>
        <authorList>
            <person name="Huang Y."/>
        </authorList>
    </citation>
    <scope>NUCLEOTIDE SEQUENCE</scope>
    <source>
        <strain evidence="2">HY1793</strain>
    </source>
</reference>
<dbReference type="InterPro" id="IPR003870">
    <property type="entry name" value="DUF222"/>
</dbReference>
<evidence type="ECO:0000259" key="1">
    <source>
        <dbReference type="SMART" id="SM00507"/>
    </source>
</evidence>
<protein>
    <submittedName>
        <fullName evidence="2">HNH endonuclease</fullName>
    </submittedName>
</protein>
<dbReference type="CDD" id="cd00085">
    <property type="entry name" value="HNHc"/>
    <property type="match status" value="1"/>
</dbReference>
<organism evidence="2 3">
    <name type="scientific">Ornithinimicrobium faecis</name>
    <dbReference type="NCBI Taxonomy" id="2934158"/>
    <lineage>
        <taxon>Bacteria</taxon>
        <taxon>Bacillati</taxon>
        <taxon>Actinomycetota</taxon>
        <taxon>Actinomycetes</taxon>
        <taxon>Micrococcales</taxon>
        <taxon>Ornithinimicrobiaceae</taxon>
        <taxon>Ornithinimicrobium</taxon>
    </lineage>
</organism>